<dbReference type="Proteomes" id="UP001596230">
    <property type="component" value="Unassembled WGS sequence"/>
</dbReference>
<dbReference type="InterPro" id="IPR029044">
    <property type="entry name" value="Nucleotide-diphossugar_trans"/>
</dbReference>
<accession>A0ABW1VWQ8</accession>
<sequence>MNWGNKIMMIKFAKGLRKISFLFIRNVNFRAKINSLVHRIIQSRVSAILKNKKFEFVTEKKILSQNIKHVWVLWLQGEEHAPPLVKACIASIKRHVPEDYTVTVISESNISEYITLPEHILTKYASGEITRTHFSDILRWALLAGYGGLWMDSTIYLTKTLSLENPNGFLTLKTPAEEDAKYISKGRWSIFFIGVPEGYAPAKEMMNRLYRYWVTENKLVDYFLVDYIFDGIVSSNSELRRDVQNNKNFTNNMYFLQDNIESDMTPLLSDKIHAINPGVFKMNYKFNFAKNSSSESVLSHILTEEI</sequence>
<dbReference type="Gene3D" id="3.90.550.20">
    <property type="match status" value="1"/>
</dbReference>
<comment type="caution">
    <text evidence="1">The sequence shown here is derived from an EMBL/GenBank/DDBJ whole genome shotgun (WGS) entry which is preliminary data.</text>
</comment>
<evidence type="ECO:0000313" key="1">
    <source>
        <dbReference type="EMBL" id="MFC6378019.1"/>
    </source>
</evidence>
<dbReference type="InterPro" id="IPR008441">
    <property type="entry name" value="AfumC-like_glycosyl_Trfase"/>
</dbReference>
<dbReference type="RefSeq" id="WP_385949214.1">
    <property type="nucleotide sequence ID" value="NZ_JBHSUB010000008.1"/>
</dbReference>
<dbReference type="EMBL" id="JBHSUB010000008">
    <property type="protein sequence ID" value="MFC6378019.1"/>
    <property type="molecule type" value="Genomic_DNA"/>
</dbReference>
<dbReference type="SUPFAM" id="SSF53448">
    <property type="entry name" value="Nucleotide-diphospho-sugar transferases"/>
    <property type="match status" value="1"/>
</dbReference>
<reference evidence="2" key="1">
    <citation type="journal article" date="2019" name="Int. J. Syst. Evol. Microbiol.">
        <title>The Global Catalogue of Microorganisms (GCM) 10K type strain sequencing project: providing services to taxonomists for standard genome sequencing and annotation.</title>
        <authorList>
            <consortium name="The Broad Institute Genomics Platform"/>
            <consortium name="The Broad Institute Genome Sequencing Center for Infectious Disease"/>
            <person name="Wu L."/>
            <person name="Ma J."/>
        </authorList>
    </citation>
    <scope>NUCLEOTIDE SEQUENCE [LARGE SCALE GENOMIC DNA]</scope>
    <source>
        <strain evidence="2">CGMCC 1.18518</strain>
    </source>
</reference>
<organism evidence="1 2">
    <name type="scientific">Tatumella terrea</name>
    <dbReference type="NCBI Taxonomy" id="419007"/>
    <lineage>
        <taxon>Bacteria</taxon>
        <taxon>Pseudomonadati</taxon>
        <taxon>Pseudomonadota</taxon>
        <taxon>Gammaproteobacteria</taxon>
        <taxon>Enterobacterales</taxon>
        <taxon>Erwiniaceae</taxon>
        <taxon>Tatumella</taxon>
    </lineage>
</organism>
<keyword evidence="2" id="KW-1185">Reference proteome</keyword>
<name>A0ABW1VWQ8_9GAMM</name>
<dbReference type="Pfam" id="PF05704">
    <property type="entry name" value="Caps_synth"/>
    <property type="match status" value="1"/>
</dbReference>
<evidence type="ECO:0000313" key="2">
    <source>
        <dbReference type="Proteomes" id="UP001596230"/>
    </source>
</evidence>
<protein>
    <submittedName>
        <fullName evidence="1">Capsular polysaccharide synthesis protein</fullName>
    </submittedName>
</protein>
<proteinExistence type="predicted"/>
<gene>
    <name evidence="1" type="ORF">ACFP9W_07945</name>
</gene>